<feature type="domain" description="U-box" evidence="8">
    <location>
        <begin position="138"/>
        <end position="212"/>
    </location>
</feature>
<dbReference type="InterPro" id="IPR011989">
    <property type="entry name" value="ARM-like"/>
</dbReference>
<evidence type="ECO:0000256" key="6">
    <source>
        <dbReference type="ARBA" id="ARBA00022786"/>
    </source>
</evidence>
<dbReference type="Pfam" id="PF04564">
    <property type="entry name" value="U-box"/>
    <property type="match status" value="1"/>
</dbReference>
<comment type="catalytic activity">
    <reaction evidence="1">
        <text>S-ubiquitinyl-[E2 ubiquitin-conjugating enzyme]-L-cysteine + [acceptor protein]-L-lysine = [E2 ubiquitin-conjugating enzyme]-L-cysteine + N(6)-ubiquitinyl-[acceptor protein]-L-lysine.</text>
        <dbReference type="EC" id="2.3.2.27"/>
    </reaction>
</comment>
<evidence type="ECO:0000256" key="2">
    <source>
        <dbReference type="ARBA" id="ARBA00004906"/>
    </source>
</evidence>
<proteinExistence type="predicted"/>
<dbReference type="AlphaFoldDB" id="A0AAV6W659"/>
<accession>A0AAV6W659</accession>
<protein>
    <recommendedName>
        <fullName evidence="3">RING-type E3 ubiquitin transferase</fullName>
        <ecNumber evidence="3">2.3.2.27</ecNumber>
    </recommendedName>
</protein>
<evidence type="ECO:0000313" key="9">
    <source>
        <dbReference type="EMBL" id="KAG8366148.1"/>
    </source>
</evidence>
<dbReference type="PANTHER" id="PTHR23315:SF307">
    <property type="entry name" value="U-BOX DOMAIN-CONTAINING PROTEIN 19"/>
    <property type="match status" value="1"/>
</dbReference>
<dbReference type="InterPro" id="IPR000225">
    <property type="entry name" value="Armadillo"/>
</dbReference>
<dbReference type="PROSITE" id="PS51698">
    <property type="entry name" value="U_BOX"/>
    <property type="match status" value="1"/>
</dbReference>
<evidence type="ECO:0000313" key="10">
    <source>
        <dbReference type="Proteomes" id="UP000826271"/>
    </source>
</evidence>
<gene>
    <name evidence="9" type="ORF">BUALT_Bualt17G0045800</name>
</gene>
<dbReference type="EC" id="2.3.2.27" evidence="3"/>
<feature type="repeat" description="ARM" evidence="7">
    <location>
        <begin position="401"/>
        <end position="444"/>
    </location>
</feature>
<comment type="pathway">
    <text evidence="2">Protein modification; protein ubiquitination.</text>
</comment>
<evidence type="ECO:0000256" key="1">
    <source>
        <dbReference type="ARBA" id="ARBA00000900"/>
    </source>
</evidence>
<dbReference type="InterPro" id="IPR058678">
    <property type="entry name" value="ARM_PUB"/>
</dbReference>
<dbReference type="PANTHER" id="PTHR23315">
    <property type="entry name" value="U BOX DOMAIN-CONTAINING"/>
    <property type="match status" value="1"/>
</dbReference>
<keyword evidence="6" id="KW-0833">Ubl conjugation pathway</keyword>
<evidence type="ECO:0000256" key="5">
    <source>
        <dbReference type="ARBA" id="ARBA00022737"/>
    </source>
</evidence>
<evidence type="ECO:0000256" key="7">
    <source>
        <dbReference type="PROSITE-ProRule" id="PRU00259"/>
    </source>
</evidence>
<dbReference type="EMBL" id="WHWC01000017">
    <property type="protein sequence ID" value="KAG8366148.1"/>
    <property type="molecule type" value="Genomic_DNA"/>
</dbReference>
<organism evidence="9 10">
    <name type="scientific">Buddleja alternifolia</name>
    <dbReference type="NCBI Taxonomy" id="168488"/>
    <lineage>
        <taxon>Eukaryota</taxon>
        <taxon>Viridiplantae</taxon>
        <taxon>Streptophyta</taxon>
        <taxon>Embryophyta</taxon>
        <taxon>Tracheophyta</taxon>
        <taxon>Spermatophyta</taxon>
        <taxon>Magnoliopsida</taxon>
        <taxon>eudicotyledons</taxon>
        <taxon>Gunneridae</taxon>
        <taxon>Pentapetalae</taxon>
        <taxon>asterids</taxon>
        <taxon>lamiids</taxon>
        <taxon>Lamiales</taxon>
        <taxon>Scrophulariaceae</taxon>
        <taxon>Buddlejeae</taxon>
        <taxon>Buddleja</taxon>
    </lineage>
</organism>
<dbReference type="CDD" id="cd16664">
    <property type="entry name" value="RING-Ubox_PUB"/>
    <property type="match status" value="1"/>
</dbReference>
<dbReference type="FunFam" id="3.30.40.10:FF:000442">
    <property type="entry name" value="RING-type E3 ubiquitin transferase"/>
    <property type="match status" value="1"/>
</dbReference>
<evidence type="ECO:0000256" key="4">
    <source>
        <dbReference type="ARBA" id="ARBA00022679"/>
    </source>
</evidence>
<dbReference type="SUPFAM" id="SSF48371">
    <property type="entry name" value="ARM repeat"/>
    <property type="match status" value="1"/>
</dbReference>
<evidence type="ECO:0000259" key="8">
    <source>
        <dbReference type="PROSITE" id="PS51698"/>
    </source>
</evidence>
<sequence length="540" mass="60225">MFFPLVELDVVDELEELVDFVRKQVLKSKFGVENDDRRAMRRVLRILDQFEGGIAPESIDLKRILDYLRIERWIECNREIRFLESEIGEENLGAEKRDLGFLSSLMAFLIYCRCTLFVSIENVSNGVLEQSGEMIVGLNPDDFKCPITLEVMNDPVTISTGHTYDRSSILKWFRCGNHTCPKTGERLITVDLVPNHAMKRVIQQYYQIPSRRNREPSPGVGSSVVADQAMSLLANFLICRLGNGTNEEQQKALYEIRLLSKTSIFNRSCLVEADAMLIPHLLDKLCFINPGGQENAMAAILNFLKYSRNKTIVAENGGLSMIIDVLNNGLKIEARQHAAGALFYLASIEEYRRKIGKSSGAIAGLMDLIRDGPNRAKKNSLAAILGFLMCHENHWRVLSAGLVPILINVLKSSEKEDIITYSLAILATLAEKFDGAMSIITAGTLPIIVEILSSSTSRTAKEYCVSALLALCMNDEADVVPILVKNQYLMVALYSLLADGSSRSSKKASSLIRILHAFDEKSTFGAMASGMPQEQFVHVW</sequence>
<keyword evidence="5" id="KW-0677">Repeat</keyword>
<dbReference type="Proteomes" id="UP000826271">
    <property type="component" value="Unassembled WGS sequence"/>
</dbReference>
<dbReference type="GO" id="GO:0061630">
    <property type="term" value="F:ubiquitin protein ligase activity"/>
    <property type="evidence" value="ECO:0007669"/>
    <property type="project" value="UniProtKB-EC"/>
</dbReference>
<dbReference type="InterPro" id="IPR045210">
    <property type="entry name" value="RING-Ubox_PUB"/>
</dbReference>
<dbReference type="GO" id="GO:0016567">
    <property type="term" value="P:protein ubiquitination"/>
    <property type="evidence" value="ECO:0007669"/>
    <property type="project" value="InterPro"/>
</dbReference>
<dbReference type="InterPro" id="IPR003613">
    <property type="entry name" value="Ubox_domain"/>
</dbReference>
<comment type="caution">
    <text evidence="9">The sequence shown here is derived from an EMBL/GenBank/DDBJ whole genome shotgun (WGS) entry which is preliminary data.</text>
</comment>
<evidence type="ECO:0000256" key="3">
    <source>
        <dbReference type="ARBA" id="ARBA00012483"/>
    </source>
</evidence>
<dbReference type="PROSITE" id="PS50176">
    <property type="entry name" value="ARM_REPEAT"/>
    <property type="match status" value="1"/>
</dbReference>
<dbReference type="SMART" id="SM00504">
    <property type="entry name" value="Ubox"/>
    <property type="match status" value="1"/>
</dbReference>
<dbReference type="Gene3D" id="3.30.40.10">
    <property type="entry name" value="Zinc/RING finger domain, C3HC4 (zinc finger)"/>
    <property type="match status" value="1"/>
</dbReference>
<dbReference type="SUPFAM" id="SSF57850">
    <property type="entry name" value="RING/U-box"/>
    <property type="match status" value="1"/>
</dbReference>
<dbReference type="SMART" id="SM00185">
    <property type="entry name" value="ARM"/>
    <property type="match status" value="3"/>
</dbReference>
<dbReference type="InterPro" id="IPR013083">
    <property type="entry name" value="Znf_RING/FYVE/PHD"/>
</dbReference>
<reference evidence="9" key="1">
    <citation type="submission" date="2019-10" db="EMBL/GenBank/DDBJ databases">
        <authorList>
            <person name="Zhang R."/>
            <person name="Pan Y."/>
            <person name="Wang J."/>
            <person name="Ma R."/>
            <person name="Yu S."/>
        </authorList>
    </citation>
    <scope>NUCLEOTIDE SEQUENCE</scope>
    <source>
        <strain evidence="9">LA-IB0</strain>
        <tissue evidence="9">Leaf</tissue>
    </source>
</reference>
<dbReference type="InterPro" id="IPR016024">
    <property type="entry name" value="ARM-type_fold"/>
</dbReference>
<keyword evidence="10" id="KW-1185">Reference proteome</keyword>
<keyword evidence="4" id="KW-0808">Transferase</keyword>
<dbReference type="Gene3D" id="1.25.10.10">
    <property type="entry name" value="Leucine-rich Repeat Variant"/>
    <property type="match status" value="1"/>
</dbReference>
<name>A0AAV6W659_9LAMI</name>
<dbReference type="Pfam" id="PF25598">
    <property type="entry name" value="ARM_PUB"/>
    <property type="match status" value="1"/>
</dbReference>